<dbReference type="AlphaFoldDB" id="A0A0H2S0Y1"/>
<protein>
    <recommendedName>
        <fullName evidence="4">Secreted protein</fullName>
    </recommendedName>
</protein>
<keyword evidence="3" id="KW-1185">Reference proteome</keyword>
<evidence type="ECO:0008006" key="4">
    <source>
        <dbReference type="Google" id="ProtNLM"/>
    </source>
</evidence>
<reference evidence="2 3" key="1">
    <citation type="submission" date="2015-04" db="EMBL/GenBank/DDBJ databases">
        <title>Complete genome sequence of Schizopora paradoxa KUC8140, a cosmopolitan wood degrader in East Asia.</title>
        <authorList>
            <consortium name="DOE Joint Genome Institute"/>
            <person name="Min B."/>
            <person name="Park H."/>
            <person name="Jang Y."/>
            <person name="Kim J.-J."/>
            <person name="Kim K.H."/>
            <person name="Pangilinan J."/>
            <person name="Lipzen A."/>
            <person name="Riley R."/>
            <person name="Grigoriev I.V."/>
            <person name="Spatafora J.W."/>
            <person name="Choi I.-G."/>
        </authorList>
    </citation>
    <scope>NUCLEOTIDE SEQUENCE [LARGE SCALE GENOMIC DNA]</scope>
    <source>
        <strain evidence="2 3">KUC8140</strain>
    </source>
</reference>
<gene>
    <name evidence="2" type="ORF">SCHPADRAFT_155378</name>
</gene>
<evidence type="ECO:0000313" key="2">
    <source>
        <dbReference type="EMBL" id="KLO17669.1"/>
    </source>
</evidence>
<proteinExistence type="predicted"/>
<sequence>MLVPWHPGIRVGATRCSLVLILSWTFESAVCGKLEDRFLHDNQIHYLQSSALQCSLTQAKVYPNRTVMPVTQRHSRRITTVHVTLSSCSWVYRTSTQCTLIEGTRCKLQYVVCESIK</sequence>
<dbReference type="EMBL" id="KQ085902">
    <property type="protein sequence ID" value="KLO17669.1"/>
    <property type="molecule type" value="Genomic_DNA"/>
</dbReference>
<keyword evidence="1" id="KW-0732">Signal</keyword>
<dbReference type="Proteomes" id="UP000053477">
    <property type="component" value="Unassembled WGS sequence"/>
</dbReference>
<dbReference type="InParanoid" id="A0A0H2S0Y1"/>
<evidence type="ECO:0000256" key="1">
    <source>
        <dbReference type="SAM" id="SignalP"/>
    </source>
</evidence>
<evidence type="ECO:0000313" key="3">
    <source>
        <dbReference type="Proteomes" id="UP000053477"/>
    </source>
</evidence>
<feature type="chain" id="PRO_5005201967" description="Secreted protein" evidence="1">
    <location>
        <begin position="32"/>
        <end position="117"/>
    </location>
</feature>
<name>A0A0H2S0Y1_9AGAM</name>
<organism evidence="2 3">
    <name type="scientific">Schizopora paradoxa</name>
    <dbReference type="NCBI Taxonomy" id="27342"/>
    <lineage>
        <taxon>Eukaryota</taxon>
        <taxon>Fungi</taxon>
        <taxon>Dikarya</taxon>
        <taxon>Basidiomycota</taxon>
        <taxon>Agaricomycotina</taxon>
        <taxon>Agaricomycetes</taxon>
        <taxon>Hymenochaetales</taxon>
        <taxon>Schizoporaceae</taxon>
        <taxon>Schizopora</taxon>
    </lineage>
</organism>
<feature type="signal peptide" evidence="1">
    <location>
        <begin position="1"/>
        <end position="31"/>
    </location>
</feature>
<accession>A0A0H2S0Y1</accession>